<evidence type="ECO:0000313" key="2">
    <source>
        <dbReference type="Proteomes" id="UP001225873"/>
    </source>
</evidence>
<gene>
    <name evidence="1" type="ORF">QMA01_05175</name>
</gene>
<name>A0ABT7ZHQ3_9BACL</name>
<evidence type="ECO:0000313" key="1">
    <source>
        <dbReference type="EMBL" id="MDN3426679.1"/>
    </source>
</evidence>
<dbReference type="RefSeq" id="WP_290184913.1">
    <property type="nucleotide sequence ID" value="NZ_JASDCQ010000001.1"/>
</dbReference>
<accession>A0ABT7ZHQ3</accession>
<dbReference type="EMBL" id="JASDCQ010000001">
    <property type="protein sequence ID" value="MDN3426679.1"/>
    <property type="molecule type" value="Genomic_DNA"/>
</dbReference>
<comment type="caution">
    <text evidence="1">The sequence shown here is derived from an EMBL/GenBank/DDBJ whole genome shotgun (WGS) entry which is preliminary data.</text>
</comment>
<dbReference type="Proteomes" id="UP001225873">
    <property type="component" value="Unassembled WGS sequence"/>
</dbReference>
<organism evidence="1 2">
    <name type="scientific">Planococcus notacanthi</name>
    <dbReference type="NCBI Taxonomy" id="3035188"/>
    <lineage>
        <taxon>Bacteria</taxon>
        <taxon>Bacillati</taxon>
        <taxon>Bacillota</taxon>
        <taxon>Bacilli</taxon>
        <taxon>Bacillales</taxon>
        <taxon>Caryophanaceae</taxon>
        <taxon>Planococcus</taxon>
    </lineage>
</organism>
<proteinExistence type="predicted"/>
<protein>
    <submittedName>
        <fullName evidence="1">Uncharacterized protein</fullName>
    </submittedName>
</protein>
<keyword evidence="2" id="KW-1185">Reference proteome</keyword>
<reference evidence="1 2" key="1">
    <citation type="submission" date="2023-03" db="EMBL/GenBank/DDBJ databases">
        <authorList>
            <person name="Uniacke-Lowe S."/>
            <person name="Ross P."/>
            <person name="Hill C."/>
        </authorList>
    </citation>
    <scope>NUCLEOTIDE SEQUENCE [LARGE SCALE GENOMIC DNA]</scope>
    <source>
        <strain evidence="1 2">APC 4016</strain>
    </source>
</reference>
<sequence length="47" mass="5133">MHLNDGAVFKGAISSYKELEVGDQVRVIPFDVPKDFSGILPSDVIVE</sequence>